<dbReference type="InterPro" id="IPR016156">
    <property type="entry name" value="FAD/NAD-linked_Rdtase_dimer_sf"/>
</dbReference>
<dbReference type="InterPro" id="IPR023753">
    <property type="entry name" value="FAD/NAD-binding_dom"/>
</dbReference>
<dbReference type="InterPro" id="IPR001763">
    <property type="entry name" value="Rhodanese-like_dom"/>
</dbReference>
<dbReference type="Gene3D" id="3.40.250.10">
    <property type="entry name" value="Rhodanese-like domain"/>
    <property type="match status" value="1"/>
</dbReference>
<evidence type="ECO:0000313" key="8">
    <source>
        <dbReference type="EMBL" id="RNL60682.1"/>
    </source>
</evidence>
<comment type="similarity">
    <text evidence="2">Belongs to the class-III pyridine nucleotide-disulfide oxidoreductase family.</text>
</comment>
<evidence type="ECO:0000313" key="9">
    <source>
        <dbReference type="Proteomes" id="UP000267128"/>
    </source>
</evidence>
<feature type="domain" description="Rhodanese" evidence="7">
    <location>
        <begin position="459"/>
        <end position="545"/>
    </location>
</feature>
<dbReference type="EMBL" id="RJSE01000009">
    <property type="protein sequence ID" value="RNL60682.1"/>
    <property type="molecule type" value="Genomic_DNA"/>
</dbReference>
<keyword evidence="4" id="KW-0274">FAD</keyword>
<dbReference type="Gene3D" id="3.50.50.60">
    <property type="entry name" value="FAD/NAD(P)-binding domain"/>
    <property type="match status" value="2"/>
</dbReference>
<proteinExistence type="inferred from homology"/>
<evidence type="ECO:0000256" key="2">
    <source>
        <dbReference type="ARBA" id="ARBA00009130"/>
    </source>
</evidence>
<evidence type="ECO:0000256" key="6">
    <source>
        <dbReference type="ARBA" id="ARBA00023284"/>
    </source>
</evidence>
<sequence length="547" mass="57192">MTQPRRTVIVGGVAGGMSAATRLRRLNEGDEIVVLERGPHVSFANCGLPYLVGGVIEDEGDVLLQTPGSLAARFGLDVRVEHEVVGVDAGQRTVTVRDLATRTDFDLAYDNLVLSTGAAPVRPDLPGIDRALTCRDLDDVARIIASIDSGARTAAVIGAGFIGLEVTENLVRRGLAVTLLEAAPQVLGPVDVEMAAPVEERLRAAGVTVLTGVRVVSVSDDAVVLADGTRVAADLVLLSAGVRPESSLAVSAGVEVSATGAIYVDDGQRTNVANIYAVGDAVAKRSPYGLREVPLANTANLQGRRVADVLSGHEPQGRMTRGTAIVEVLGTVVAMTGDSERVCRLRGDEIRVLHSHPFDHAGYYPGAEQMALKLVVDAASDAILGAQAVGGAGVDKRIDVISTAMAAGIRASDLAGLELAYAPQFGSAKDPVNMLGYMAENLRDGRSRTVQWHGLDDEVAAGAQLVDVRTVAEFARGALPGAVNLPLDELRDRLAEVGPRVVVYCAVGQRGHVAARILAQHGIEVSNLDGGIRTRLAASGRLPSWRS</sequence>
<comment type="cofactor">
    <cofactor evidence="1">
        <name>FAD</name>
        <dbReference type="ChEBI" id="CHEBI:57692"/>
    </cofactor>
</comment>
<dbReference type="InterPro" id="IPR050260">
    <property type="entry name" value="FAD-bd_OxRdtase"/>
</dbReference>
<dbReference type="OrthoDB" id="9802028at2"/>
<dbReference type="AlphaFoldDB" id="A0A3N0CB55"/>
<reference evidence="8 9" key="1">
    <citation type="submission" date="2018-11" db="EMBL/GenBank/DDBJ databases">
        <authorList>
            <person name="Li F."/>
        </authorList>
    </citation>
    <scope>NUCLEOTIDE SEQUENCE [LARGE SCALE GENOMIC DNA]</scope>
    <source>
        <strain evidence="8 9">Gsoil 097</strain>
    </source>
</reference>
<dbReference type="Pfam" id="PF02852">
    <property type="entry name" value="Pyr_redox_dim"/>
    <property type="match status" value="1"/>
</dbReference>
<evidence type="ECO:0000256" key="5">
    <source>
        <dbReference type="ARBA" id="ARBA00023002"/>
    </source>
</evidence>
<dbReference type="Pfam" id="PF07992">
    <property type="entry name" value="Pyr_redox_2"/>
    <property type="match status" value="1"/>
</dbReference>
<evidence type="ECO:0000259" key="7">
    <source>
        <dbReference type="PROSITE" id="PS50206"/>
    </source>
</evidence>
<dbReference type="InterPro" id="IPR036188">
    <property type="entry name" value="FAD/NAD-bd_sf"/>
</dbReference>
<gene>
    <name evidence="8" type="ORF">EFK50_20450</name>
</gene>
<dbReference type="SUPFAM" id="SSF55424">
    <property type="entry name" value="FAD/NAD-linked reductases, dimerisation (C-terminal) domain"/>
    <property type="match status" value="1"/>
</dbReference>
<dbReference type="GO" id="GO:0016491">
    <property type="term" value="F:oxidoreductase activity"/>
    <property type="evidence" value="ECO:0007669"/>
    <property type="project" value="UniProtKB-KW"/>
</dbReference>
<dbReference type="PANTHER" id="PTHR43429:SF1">
    <property type="entry name" value="NAD(P)H SULFUR OXIDOREDUCTASE (COA-DEPENDENT)"/>
    <property type="match status" value="1"/>
</dbReference>
<dbReference type="Proteomes" id="UP000267128">
    <property type="component" value="Unassembled WGS sequence"/>
</dbReference>
<dbReference type="PRINTS" id="PR00368">
    <property type="entry name" value="FADPNR"/>
</dbReference>
<evidence type="ECO:0000256" key="1">
    <source>
        <dbReference type="ARBA" id="ARBA00001974"/>
    </source>
</evidence>
<dbReference type="PRINTS" id="PR00411">
    <property type="entry name" value="PNDRDTASEI"/>
</dbReference>
<dbReference type="InterPro" id="IPR036873">
    <property type="entry name" value="Rhodanese-like_dom_sf"/>
</dbReference>
<dbReference type="InterPro" id="IPR004099">
    <property type="entry name" value="Pyr_nucl-diS_OxRdtase_dimer"/>
</dbReference>
<keyword evidence="3" id="KW-0285">Flavoprotein</keyword>
<keyword evidence="9" id="KW-1185">Reference proteome</keyword>
<dbReference type="RefSeq" id="WP_123229434.1">
    <property type="nucleotide sequence ID" value="NZ_RJSE01000009.1"/>
</dbReference>
<dbReference type="PANTHER" id="PTHR43429">
    <property type="entry name" value="PYRIDINE NUCLEOTIDE-DISULFIDE OXIDOREDUCTASE DOMAIN-CONTAINING"/>
    <property type="match status" value="1"/>
</dbReference>
<dbReference type="SUPFAM" id="SSF51905">
    <property type="entry name" value="FAD/NAD(P)-binding domain"/>
    <property type="match status" value="1"/>
</dbReference>
<evidence type="ECO:0000256" key="4">
    <source>
        <dbReference type="ARBA" id="ARBA00022827"/>
    </source>
</evidence>
<name>A0A3N0CB55_9ACTN</name>
<comment type="caution">
    <text evidence="8">The sequence shown here is derived from an EMBL/GenBank/DDBJ whole genome shotgun (WGS) entry which is preliminary data.</text>
</comment>
<organism evidence="8 9">
    <name type="scientific">Nocardioides marmoriginsengisoli</name>
    <dbReference type="NCBI Taxonomy" id="661483"/>
    <lineage>
        <taxon>Bacteria</taxon>
        <taxon>Bacillati</taxon>
        <taxon>Actinomycetota</taxon>
        <taxon>Actinomycetes</taxon>
        <taxon>Propionibacteriales</taxon>
        <taxon>Nocardioidaceae</taxon>
        <taxon>Nocardioides</taxon>
    </lineage>
</organism>
<dbReference type="SMART" id="SM00450">
    <property type="entry name" value="RHOD"/>
    <property type="match status" value="1"/>
</dbReference>
<dbReference type="PROSITE" id="PS50206">
    <property type="entry name" value="RHODANESE_3"/>
    <property type="match status" value="1"/>
</dbReference>
<keyword evidence="5" id="KW-0560">Oxidoreductase</keyword>
<dbReference type="SUPFAM" id="SSF52821">
    <property type="entry name" value="Rhodanese/Cell cycle control phosphatase"/>
    <property type="match status" value="1"/>
</dbReference>
<keyword evidence="6" id="KW-0676">Redox-active center</keyword>
<accession>A0A3N0CB55</accession>
<evidence type="ECO:0000256" key="3">
    <source>
        <dbReference type="ARBA" id="ARBA00022630"/>
    </source>
</evidence>
<protein>
    <submittedName>
        <fullName evidence="8">CoA-disulfide reductase</fullName>
    </submittedName>
</protein>
<dbReference type="Pfam" id="PF00581">
    <property type="entry name" value="Rhodanese"/>
    <property type="match status" value="1"/>
</dbReference>